<sequence length="804" mass="90514">MMIPSITYQCCPCSFSFIHGGRSSRNGSRISAVTTVPYPQLQVVHDNGDSSNSSTHMWNQKPMDFNDAMFVLKQGNPGSINYNSTLYVPLLQECVGKRSLRSTRIVHSHVIKTGIYGDIYVCTFLVGVYAKCGSVDSAQMVFDQLRRRNTSAWTALITGYAQNNQYQKSIRMFIEMLESGRYPTNHTLGALLSICNSLHDLRLGNQIHGYAVKYMVASDVSVGNSLSCLYSNCRLLDAAVKTFNDIIGKNVISWTTIISACCQNGYAKLGLKLFREMLLEDELRPNEFTLISAVSMCCDSQNLNLGFQIHSMCIKYGCHSSTLVANSIMYLYLKSGLVDEGRKCIQNVENTTLVTWNAMISGYAKMMDLTIEDGVIYAHSRGIEALQIFQKLHRSDTKIMKPDEFTYATILRVCSGLVAFDQGEQVHTQIVKNGCMPDIVVGSALVNMYSKCGSIENASKAFLEMPTRTLISWSCMIASYSQHGRSKEAILLFEDMRLARVTPNPISFISVLSACSHSGMVDEAKYYFRMMTDMYGIKPLIDHCACMVDMFVRLKRLDEAIEFIHSMEGDHRVKPNEVIWSILIAGSRSLGKMDIAFYGADQLLKLGKLSASSESYALLLTMYVTAERWQDVSKLRKLIKKDKIPSSKTTKIWTKDLSWINIKENVHSFTADDRSHPQFKEIYRLMESLIDRAKDMGYVGGLKPLEWKEEVVVAEEDEEEEDIKFQTLHHSEKLAVSFGLLNTAEGVPIRIVKNVSMCRDCHELLKFFSVLTQREIIIRNNKGIHRIKDGMCCCGGFACQPLPI</sequence>
<dbReference type="GO" id="GO:0009451">
    <property type="term" value="P:RNA modification"/>
    <property type="evidence" value="ECO:0000318"/>
    <property type="project" value="GO_Central"/>
</dbReference>
<dbReference type="PANTHER" id="PTHR47926:SF480">
    <property type="entry name" value="TETRATRICOPEPTIDE REPEAT-LIKE SUPERFAMILY PROTEIN ISOFORM 1"/>
    <property type="match status" value="1"/>
</dbReference>
<dbReference type="InterPro" id="IPR046960">
    <property type="entry name" value="PPR_At4g14850-like_plant"/>
</dbReference>
<name>A0A0K9PH84_ZOSMR</name>
<dbReference type="Pfam" id="PF13041">
    <property type="entry name" value="PPR_2"/>
    <property type="match status" value="3"/>
</dbReference>
<dbReference type="OMA" id="FKIGCET"/>
<proteinExistence type="predicted"/>
<dbReference type="EMBL" id="LFYR01000845">
    <property type="protein sequence ID" value="KMZ68311.1"/>
    <property type="molecule type" value="Genomic_DNA"/>
</dbReference>
<dbReference type="Proteomes" id="UP000036987">
    <property type="component" value="Unassembled WGS sequence"/>
</dbReference>
<feature type="repeat" description="PPR" evidence="2">
    <location>
        <begin position="250"/>
        <end position="285"/>
    </location>
</feature>
<dbReference type="PROSITE" id="PS51375">
    <property type="entry name" value="PPR"/>
    <property type="match status" value="4"/>
</dbReference>
<dbReference type="InterPro" id="IPR046849">
    <property type="entry name" value="E2_motif"/>
</dbReference>
<evidence type="ECO:0000313" key="5">
    <source>
        <dbReference type="Proteomes" id="UP000036987"/>
    </source>
</evidence>
<evidence type="ECO:0000256" key="1">
    <source>
        <dbReference type="ARBA" id="ARBA00022737"/>
    </source>
</evidence>
<dbReference type="Gene3D" id="1.25.40.10">
    <property type="entry name" value="Tetratricopeptide repeat domain"/>
    <property type="match status" value="5"/>
</dbReference>
<dbReference type="Pfam" id="PF14432">
    <property type="entry name" value="DYW_deaminase"/>
    <property type="match status" value="1"/>
</dbReference>
<dbReference type="AlphaFoldDB" id="A0A0K9PH84"/>
<dbReference type="OrthoDB" id="744580at2759"/>
<organism evidence="4 5">
    <name type="scientific">Zostera marina</name>
    <name type="common">Eelgrass</name>
    <dbReference type="NCBI Taxonomy" id="29655"/>
    <lineage>
        <taxon>Eukaryota</taxon>
        <taxon>Viridiplantae</taxon>
        <taxon>Streptophyta</taxon>
        <taxon>Embryophyta</taxon>
        <taxon>Tracheophyta</taxon>
        <taxon>Spermatophyta</taxon>
        <taxon>Magnoliopsida</taxon>
        <taxon>Liliopsida</taxon>
        <taxon>Zosteraceae</taxon>
        <taxon>Zostera</taxon>
    </lineage>
</organism>
<evidence type="ECO:0000259" key="3">
    <source>
        <dbReference type="Pfam" id="PF14432"/>
    </source>
</evidence>
<dbReference type="InterPro" id="IPR032867">
    <property type="entry name" value="DYW_dom"/>
</dbReference>
<reference evidence="5" key="1">
    <citation type="journal article" date="2016" name="Nature">
        <title>The genome of the seagrass Zostera marina reveals angiosperm adaptation to the sea.</title>
        <authorList>
            <person name="Olsen J.L."/>
            <person name="Rouze P."/>
            <person name="Verhelst B."/>
            <person name="Lin Y.-C."/>
            <person name="Bayer T."/>
            <person name="Collen J."/>
            <person name="Dattolo E."/>
            <person name="De Paoli E."/>
            <person name="Dittami S."/>
            <person name="Maumus F."/>
            <person name="Michel G."/>
            <person name="Kersting A."/>
            <person name="Lauritano C."/>
            <person name="Lohaus R."/>
            <person name="Toepel M."/>
            <person name="Tonon T."/>
            <person name="Vanneste K."/>
            <person name="Amirebrahimi M."/>
            <person name="Brakel J."/>
            <person name="Bostroem C."/>
            <person name="Chovatia M."/>
            <person name="Grimwood J."/>
            <person name="Jenkins J.W."/>
            <person name="Jueterbock A."/>
            <person name="Mraz A."/>
            <person name="Stam W.T."/>
            <person name="Tice H."/>
            <person name="Bornberg-Bauer E."/>
            <person name="Green P.J."/>
            <person name="Pearson G.A."/>
            <person name="Procaccini G."/>
            <person name="Duarte C.M."/>
            <person name="Schmutz J."/>
            <person name="Reusch T.B.H."/>
            <person name="Van de Peer Y."/>
        </authorList>
    </citation>
    <scope>NUCLEOTIDE SEQUENCE [LARGE SCALE GENOMIC DNA]</scope>
    <source>
        <strain evidence="5">cv. Finnish</strain>
    </source>
</reference>
<dbReference type="Pfam" id="PF01535">
    <property type="entry name" value="PPR"/>
    <property type="match status" value="3"/>
</dbReference>
<feature type="repeat" description="PPR" evidence="2">
    <location>
        <begin position="469"/>
        <end position="503"/>
    </location>
</feature>
<dbReference type="NCBIfam" id="TIGR00756">
    <property type="entry name" value="PPR"/>
    <property type="match status" value="4"/>
</dbReference>
<dbReference type="GO" id="GO:0008270">
    <property type="term" value="F:zinc ion binding"/>
    <property type="evidence" value="ECO:0007669"/>
    <property type="project" value="InterPro"/>
</dbReference>
<feature type="repeat" description="PPR" evidence="2">
    <location>
        <begin position="149"/>
        <end position="183"/>
    </location>
</feature>
<feature type="domain" description="DYW" evidence="3">
    <location>
        <begin position="715"/>
        <end position="797"/>
    </location>
</feature>
<comment type="caution">
    <text evidence="4">The sequence shown here is derived from an EMBL/GenBank/DDBJ whole genome shotgun (WGS) entry which is preliminary data.</text>
</comment>
<evidence type="ECO:0000256" key="2">
    <source>
        <dbReference type="PROSITE-ProRule" id="PRU00708"/>
    </source>
</evidence>
<keyword evidence="1" id="KW-0677">Repeat</keyword>
<dbReference type="GO" id="GO:0003723">
    <property type="term" value="F:RNA binding"/>
    <property type="evidence" value="ECO:0000318"/>
    <property type="project" value="GO_Central"/>
</dbReference>
<dbReference type="FunFam" id="1.25.40.10:FF:001093">
    <property type="entry name" value="Pentatricopeptide repeat-containing protein At2g34400"/>
    <property type="match status" value="1"/>
</dbReference>
<gene>
    <name evidence="4" type="ORF">ZOSMA_241G00330</name>
</gene>
<dbReference type="InterPro" id="IPR011990">
    <property type="entry name" value="TPR-like_helical_dom_sf"/>
</dbReference>
<dbReference type="PANTHER" id="PTHR47926">
    <property type="entry name" value="PENTATRICOPEPTIDE REPEAT-CONTAINING PROTEIN"/>
    <property type="match status" value="1"/>
</dbReference>
<dbReference type="Pfam" id="PF20430">
    <property type="entry name" value="Eplus_motif"/>
    <property type="match status" value="1"/>
</dbReference>
<keyword evidence="5" id="KW-1185">Reference proteome</keyword>
<dbReference type="InterPro" id="IPR002885">
    <property type="entry name" value="PPR_rpt"/>
</dbReference>
<feature type="repeat" description="PPR" evidence="2">
    <location>
        <begin position="403"/>
        <end position="437"/>
    </location>
</feature>
<protein>
    <submittedName>
        <fullName evidence="4">Pentatricopeptide repeat-containing protein</fullName>
    </submittedName>
</protein>
<accession>A0A0K9PH84</accession>
<evidence type="ECO:0000313" key="4">
    <source>
        <dbReference type="EMBL" id="KMZ68311.1"/>
    </source>
</evidence>
<dbReference type="FunFam" id="1.25.40.10:FF:000381">
    <property type="entry name" value="Pentatricopeptide repeat-containing protein"/>
    <property type="match status" value="1"/>
</dbReference>